<proteinExistence type="predicted"/>
<reference evidence="2 3" key="1">
    <citation type="journal article" date="2023" name="Plants (Basel)">
        <title>Bridging the Gap: Combining Genomics and Transcriptomics Approaches to Understand Stylosanthes scabra, an Orphan Legume from the Brazilian Caatinga.</title>
        <authorList>
            <person name="Ferreira-Neto J.R.C."/>
            <person name="da Silva M.D."/>
            <person name="Binneck E."/>
            <person name="de Melo N.F."/>
            <person name="da Silva R.H."/>
            <person name="de Melo A.L.T.M."/>
            <person name="Pandolfi V."/>
            <person name="Bustamante F.O."/>
            <person name="Brasileiro-Vidal A.C."/>
            <person name="Benko-Iseppon A.M."/>
        </authorList>
    </citation>
    <scope>NUCLEOTIDE SEQUENCE [LARGE SCALE GENOMIC DNA]</scope>
    <source>
        <tissue evidence="2">Leaves</tissue>
    </source>
</reference>
<organism evidence="2 3">
    <name type="scientific">Stylosanthes scabra</name>
    <dbReference type="NCBI Taxonomy" id="79078"/>
    <lineage>
        <taxon>Eukaryota</taxon>
        <taxon>Viridiplantae</taxon>
        <taxon>Streptophyta</taxon>
        <taxon>Embryophyta</taxon>
        <taxon>Tracheophyta</taxon>
        <taxon>Spermatophyta</taxon>
        <taxon>Magnoliopsida</taxon>
        <taxon>eudicotyledons</taxon>
        <taxon>Gunneridae</taxon>
        <taxon>Pentapetalae</taxon>
        <taxon>rosids</taxon>
        <taxon>fabids</taxon>
        <taxon>Fabales</taxon>
        <taxon>Fabaceae</taxon>
        <taxon>Papilionoideae</taxon>
        <taxon>50 kb inversion clade</taxon>
        <taxon>dalbergioids sensu lato</taxon>
        <taxon>Dalbergieae</taxon>
        <taxon>Pterocarpus clade</taxon>
        <taxon>Stylosanthes</taxon>
    </lineage>
</organism>
<comment type="caution">
    <text evidence="2">The sequence shown here is derived from an EMBL/GenBank/DDBJ whole genome shotgun (WGS) entry which is preliminary data.</text>
</comment>
<keyword evidence="3" id="KW-1185">Reference proteome</keyword>
<accession>A0ABU6UYQ6</accession>
<feature type="region of interest" description="Disordered" evidence="1">
    <location>
        <begin position="120"/>
        <end position="181"/>
    </location>
</feature>
<evidence type="ECO:0000313" key="3">
    <source>
        <dbReference type="Proteomes" id="UP001341840"/>
    </source>
</evidence>
<feature type="region of interest" description="Disordered" evidence="1">
    <location>
        <begin position="63"/>
        <end position="98"/>
    </location>
</feature>
<name>A0ABU6UYQ6_9FABA</name>
<feature type="compositionally biased region" description="Basic and acidic residues" evidence="1">
    <location>
        <begin position="120"/>
        <end position="139"/>
    </location>
</feature>
<evidence type="ECO:0000313" key="2">
    <source>
        <dbReference type="EMBL" id="MED6166174.1"/>
    </source>
</evidence>
<gene>
    <name evidence="2" type="ORF">PIB30_106520</name>
</gene>
<evidence type="ECO:0000256" key="1">
    <source>
        <dbReference type="SAM" id="MobiDB-lite"/>
    </source>
</evidence>
<protein>
    <submittedName>
        <fullName evidence="2">Uncharacterized protein</fullName>
    </submittedName>
</protein>
<dbReference type="Proteomes" id="UP001341840">
    <property type="component" value="Unassembled WGS sequence"/>
</dbReference>
<dbReference type="EMBL" id="JASCZI010125058">
    <property type="protein sequence ID" value="MED6166174.1"/>
    <property type="molecule type" value="Genomic_DNA"/>
</dbReference>
<sequence>MRKKNLKGVDGCVFPLLIIYFHETHFGEESEKAEAQPPWLAYWKDHTLKKKIKVEFEDPGGLVNQARSKVPKRLPSAEKKTTKKVGPPKKAQIMSSTLAKSLQIKEAKGKEILRKRKHIEEVASSESEHESKSKFKSESEFDSDSDLEKTISEDEAVGRIERRTKRRHEAMNAEAIQPPRHAEAELNTAAAIVDPTVNSSSSDRSRTFYLWGQNK</sequence>
<feature type="region of interest" description="Disordered" evidence="1">
    <location>
        <begin position="196"/>
        <end position="215"/>
    </location>
</feature>
<feature type="compositionally biased region" description="Basic and acidic residues" evidence="1">
    <location>
        <begin position="146"/>
        <end position="161"/>
    </location>
</feature>